<dbReference type="GO" id="GO:0030335">
    <property type="term" value="P:positive regulation of cell migration"/>
    <property type="evidence" value="ECO:0007669"/>
    <property type="project" value="Ensembl"/>
</dbReference>
<dbReference type="Pfam" id="PF00340">
    <property type="entry name" value="IL1"/>
    <property type="match status" value="1"/>
</dbReference>
<comment type="similarity">
    <text evidence="3 11">Belongs to the IL-1 family.</text>
</comment>
<dbReference type="GO" id="GO:1905075">
    <property type="term" value="P:positive regulation of tight junction disassembly"/>
    <property type="evidence" value="ECO:0007669"/>
    <property type="project" value="Ensembl"/>
</dbReference>
<dbReference type="GO" id="GO:0045944">
    <property type="term" value="P:positive regulation of transcription by RNA polymerase II"/>
    <property type="evidence" value="ECO:0007669"/>
    <property type="project" value="Ensembl"/>
</dbReference>
<dbReference type="SUPFAM" id="SSF50353">
    <property type="entry name" value="Cytokine"/>
    <property type="match status" value="1"/>
</dbReference>
<dbReference type="GO" id="GO:0071466">
    <property type="term" value="P:cellular response to xenobiotic stimulus"/>
    <property type="evidence" value="ECO:0007669"/>
    <property type="project" value="Ensembl"/>
</dbReference>
<evidence type="ECO:0000313" key="15">
    <source>
        <dbReference type="Proteomes" id="UP000694564"/>
    </source>
</evidence>
<dbReference type="GO" id="GO:0051044">
    <property type="term" value="P:positive regulation of membrane protein ectodomain proteolysis"/>
    <property type="evidence" value="ECO:0007669"/>
    <property type="project" value="Ensembl"/>
</dbReference>
<dbReference type="GO" id="GO:0071222">
    <property type="term" value="P:cellular response to lipopolysaccharide"/>
    <property type="evidence" value="ECO:0007669"/>
    <property type="project" value="TreeGrafter"/>
</dbReference>
<evidence type="ECO:0000313" key="14">
    <source>
        <dbReference type="Ensembl" id="ENSSVLP00005007642.1"/>
    </source>
</evidence>
<dbReference type="PRINTS" id="PR00262">
    <property type="entry name" value="IL1HBGF"/>
</dbReference>
<evidence type="ECO:0000256" key="6">
    <source>
        <dbReference type="ARBA" id="ARBA00022525"/>
    </source>
</evidence>
<dbReference type="GO" id="GO:1903597">
    <property type="term" value="P:negative regulation of gap junction assembly"/>
    <property type="evidence" value="ECO:0007669"/>
    <property type="project" value="Ensembl"/>
</dbReference>
<dbReference type="PROSITE" id="PS00253">
    <property type="entry name" value="INTERLEUKIN_1"/>
    <property type="match status" value="1"/>
</dbReference>
<dbReference type="GO" id="GO:0097192">
    <property type="term" value="P:extrinsic apoptotic signaling pathway in absence of ligand"/>
    <property type="evidence" value="ECO:0007669"/>
    <property type="project" value="Ensembl"/>
</dbReference>
<dbReference type="GO" id="GO:0010829">
    <property type="term" value="P:negative regulation of D-glucose transmembrane transport"/>
    <property type="evidence" value="ECO:0007669"/>
    <property type="project" value="Ensembl"/>
</dbReference>
<dbReference type="GO" id="GO:0045429">
    <property type="term" value="P:positive regulation of nitric oxide biosynthetic process"/>
    <property type="evidence" value="ECO:0007669"/>
    <property type="project" value="Ensembl"/>
</dbReference>
<dbReference type="GO" id="GO:0007254">
    <property type="term" value="P:JNK cascade"/>
    <property type="evidence" value="ECO:0007669"/>
    <property type="project" value="Ensembl"/>
</dbReference>
<dbReference type="GO" id="GO:0031394">
    <property type="term" value="P:positive regulation of prostaglandin biosynthetic process"/>
    <property type="evidence" value="ECO:0007669"/>
    <property type="project" value="Ensembl"/>
</dbReference>
<comment type="subunit">
    <text evidence="12">Monomer. Interacts with MEFV.</text>
</comment>
<protein>
    <recommendedName>
        <fullName evidence="11 12">Multifunctional fusion protein</fullName>
    </recommendedName>
    <domain>
        <recommendedName>
            <fullName evidence="11">Interleukin-1</fullName>
        </recommendedName>
    </domain>
    <domain>
        <recommendedName>
            <fullName evidence="12">Interleukin-1 beta</fullName>
        </recommendedName>
    </domain>
</protein>
<dbReference type="GO" id="GO:1900745">
    <property type="term" value="P:positive regulation of p38MAPK cascade"/>
    <property type="evidence" value="ECO:0007669"/>
    <property type="project" value="Ensembl"/>
</dbReference>
<dbReference type="GO" id="GO:0050995">
    <property type="term" value="P:negative regulation of lipid catabolic process"/>
    <property type="evidence" value="ECO:0007669"/>
    <property type="project" value="Ensembl"/>
</dbReference>
<dbReference type="GO" id="GO:0070374">
    <property type="term" value="P:positive regulation of ERK1 and ERK2 cascade"/>
    <property type="evidence" value="ECO:0007669"/>
    <property type="project" value="Ensembl"/>
</dbReference>
<keyword evidence="4 12" id="KW-0963">Cytoplasm</keyword>
<dbReference type="GO" id="GO:0010744">
    <property type="term" value="P:positive regulation of macrophage derived foam cell differentiation"/>
    <property type="evidence" value="ECO:0007669"/>
    <property type="project" value="Ensembl"/>
</dbReference>
<feature type="domain" description="Interleukin-1 propeptide" evidence="13">
    <location>
        <begin position="1"/>
        <end position="100"/>
    </location>
</feature>
<dbReference type="GeneTree" id="ENSGT00950000182943"/>
<dbReference type="GO" id="GO:0005178">
    <property type="term" value="F:integrin binding"/>
    <property type="evidence" value="ECO:0007669"/>
    <property type="project" value="Ensembl"/>
</dbReference>
<dbReference type="GO" id="GO:0030141">
    <property type="term" value="C:secretory granule"/>
    <property type="evidence" value="ECO:0007669"/>
    <property type="project" value="Ensembl"/>
</dbReference>
<dbReference type="GO" id="GO:0043123">
    <property type="term" value="P:positive regulation of canonical NF-kappaB signal transduction"/>
    <property type="evidence" value="ECO:0007669"/>
    <property type="project" value="Ensembl"/>
</dbReference>
<keyword evidence="7 11" id="KW-0666">Pyrogen</keyword>
<dbReference type="GO" id="GO:0050691">
    <property type="term" value="P:regulation of defense response to virus by host"/>
    <property type="evidence" value="ECO:0007669"/>
    <property type="project" value="Ensembl"/>
</dbReference>
<dbReference type="GO" id="GO:0046627">
    <property type="term" value="P:negative regulation of insulin receptor signaling pathway"/>
    <property type="evidence" value="ECO:0007669"/>
    <property type="project" value="Ensembl"/>
</dbReference>
<dbReference type="InterPro" id="IPR020877">
    <property type="entry name" value="IL-1_CS"/>
</dbReference>
<dbReference type="GO" id="GO:0043409">
    <property type="term" value="P:negative regulation of MAPK cascade"/>
    <property type="evidence" value="ECO:0007669"/>
    <property type="project" value="Ensembl"/>
</dbReference>
<dbReference type="GO" id="GO:0005149">
    <property type="term" value="F:interleukin-1 receptor binding"/>
    <property type="evidence" value="ECO:0007669"/>
    <property type="project" value="UniProtKB-UniRule"/>
</dbReference>
<dbReference type="GO" id="GO:0050996">
    <property type="term" value="P:positive regulation of lipid catabolic process"/>
    <property type="evidence" value="ECO:0007669"/>
    <property type="project" value="Ensembl"/>
</dbReference>
<dbReference type="InterPro" id="IPR003502">
    <property type="entry name" value="IL-1_propep"/>
</dbReference>
<dbReference type="GO" id="GO:0005615">
    <property type="term" value="C:extracellular space"/>
    <property type="evidence" value="ECO:0007669"/>
    <property type="project" value="UniProtKB-KW"/>
</dbReference>
<dbReference type="PANTHER" id="PTHR10078">
    <property type="entry name" value="INTERLEUKIN-1 FAMILY MEMBER"/>
    <property type="match status" value="1"/>
</dbReference>
<dbReference type="GO" id="GO:0032755">
    <property type="term" value="P:positive regulation of interleukin-6 production"/>
    <property type="evidence" value="ECO:0007669"/>
    <property type="project" value="Ensembl"/>
</dbReference>
<dbReference type="GO" id="GO:0033092">
    <property type="term" value="P:positive regulation of immature T cell proliferation in thymus"/>
    <property type="evidence" value="ECO:0007669"/>
    <property type="project" value="TreeGrafter"/>
</dbReference>
<dbReference type="GO" id="GO:0045840">
    <property type="term" value="P:positive regulation of mitotic nuclear division"/>
    <property type="evidence" value="ECO:0007669"/>
    <property type="project" value="Ensembl"/>
</dbReference>
<comment type="subcellular location">
    <subcellularLocation>
        <location evidence="12">Cytoplasm</location>
        <location evidence="12">Cytosol</location>
    </subcellularLocation>
    <subcellularLocation>
        <location evidence="12">Secreted</location>
    </subcellularLocation>
    <subcellularLocation>
        <location evidence="1 12">Lysosome</location>
    </subcellularLocation>
    <subcellularLocation>
        <location evidence="2 12">Secreted</location>
        <location evidence="2 12">Extracellular exosome</location>
    </subcellularLocation>
    <text evidence="12">The precursor is cytosolic. In response to inflammasome-activating signals, such as ATP for NLRP3 inflammasome or bacterial flagellin for NLRC4 inflammasome, cleaved and secreted. Mature form is secreted and released in the extracellular milieu by passing through the gasdermin-D (GSDMD) pore. In contrast, the precursor form is not released, due to the presence of an acidic region that is proteolytically removed by CASP1 during maturation. The secretion is dependent on protein unfolding and facilitated by the cargo receptor TMED10.</text>
</comment>
<dbReference type="GO" id="GO:0032757">
    <property type="term" value="P:positive regulation of interleukin-8 production"/>
    <property type="evidence" value="ECO:0007669"/>
    <property type="project" value="Ensembl"/>
</dbReference>
<evidence type="ECO:0000259" key="13">
    <source>
        <dbReference type="Pfam" id="PF02394"/>
    </source>
</evidence>
<dbReference type="GO" id="GO:0050796">
    <property type="term" value="P:regulation of insulin secretion"/>
    <property type="evidence" value="ECO:0007669"/>
    <property type="project" value="Ensembl"/>
</dbReference>
<dbReference type="GO" id="GO:0032729">
    <property type="term" value="P:positive regulation of type II interferon production"/>
    <property type="evidence" value="ECO:0007669"/>
    <property type="project" value="Ensembl"/>
</dbReference>
<dbReference type="PANTHER" id="PTHR10078:SF30">
    <property type="entry name" value="INTERLEUKIN-1 BETA"/>
    <property type="match status" value="1"/>
</dbReference>
<dbReference type="GO" id="GO:0045917">
    <property type="term" value="P:positive regulation of complement activation"/>
    <property type="evidence" value="ECO:0007669"/>
    <property type="project" value="Ensembl"/>
</dbReference>
<comment type="function">
    <text evidence="12">Potent pro-inflammatory cytokine. Initially discovered as the major endogenous pyrogen, induces prostaglandin synthesis, neutrophil influx and activation, T-cell activation and cytokine production, B-cell activation and antibody production, and fibroblast proliferation and collagen production. Promotes Th17 differentiation of T-cells. Synergizes with IL12/interleukin-12 to induce IFNG synthesis from T-helper 1 (Th1) cells. Plays a role in angiogenesis by inducing VEGF production synergistically with TNF and IL6. Involved in transduction of inflammation downstream of pyroptosis: its mature form is specifically released in the extracellular milieu by passing through the gasdermin-D (GSDMD) pore.</text>
</comment>
<evidence type="ECO:0000256" key="5">
    <source>
        <dbReference type="ARBA" id="ARBA00022514"/>
    </source>
</evidence>
<evidence type="ECO:0000256" key="11">
    <source>
        <dbReference type="RuleBase" id="RU003753"/>
    </source>
</evidence>
<accession>A0A8D2CN30</accession>
<keyword evidence="5 11" id="KW-0202">Cytokine</keyword>
<dbReference type="GO" id="GO:0030213">
    <property type="term" value="P:hyaluronan biosynthetic process"/>
    <property type="evidence" value="ECO:0007669"/>
    <property type="project" value="Ensembl"/>
</dbReference>
<dbReference type="GO" id="GO:0070164">
    <property type="term" value="P:negative regulation of adiponectin secretion"/>
    <property type="evidence" value="ECO:0007669"/>
    <property type="project" value="Ensembl"/>
</dbReference>
<reference evidence="14" key="2">
    <citation type="submission" date="2025-09" db="UniProtKB">
        <authorList>
            <consortium name="Ensembl"/>
        </authorList>
    </citation>
    <scope>IDENTIFICATION</scope>
</reference>
<dbReference type="GO" id="GO:0010641">
    <property type="term" value="P:positive regulation of platelet-derived growth factor receptor signaling pathway"/>
    <property type="evidence" value="ECO:0007669"/>
    <property type="project" value="Ensembl"/>
</dbReference>
<evidence type="ECO:0000256" key="10">
    <source>
        <dbReference type="ARBA" id="ARBA00023246"/>
    </source>
</evidence>
<dbReference type="GO" id="GO:0006955">
    <property type="term" value="P:immune response"/>
    <property type="evidence" value="ECO:0007669"/>
    <property type="project" value="InterPro"/>
</dbReference>
<dbReference type="GO" id="GO:0005125">
    <property type="term" value="F:cytokine activity"/>
    <property type="evidence" value="ECO:0007669"/>
    <property type="project" value="UniProtKB-UniRule"/>
</dbReference>
<dbReference type="GO" id="GO:0031622">
    <property type="term" value="P:positive regulation of fever generation"/>
    <property type="evidence" value="ECO:0007669"/>
    <property type="project" value="Ensembl"/>
</dbReference>
<dbReference type="GO" id="GO:0051781">
    <property type="term" value="P:positive regulation of cell division"/>
    <property type="evidence" value="ECO:0007669"/>
    <property type="project" value="UniProtKB-KW"/>
</dbReference>
<dbReference type="GO" id="GO:0097398">
    <property type="term" value="P:cellular response to interleukin-17"/>
    <property type="evidence" value="ECO:0007669"/>
    <property type="project" value="Ensembl"/>
</dbReference>
<dbReference type="InterPro" id="IPR008996">
    <property type="entry name" value="IL1/FGF"/>
</dbReference>
<comment type="miscellaneous">
    <text evidence="12">IL1B production occurs in 2 steps, each being controlled by different stimuli. First, inflammatory signals, such as LPS, stimulate the synthesis and promote the accumulation of cytosolic stores of pro-IL1B (priming). Then additional signals are required for inflammasome assembly, leading to CASP1 activation, pro-IL1B processing and eventually secretion of the active cytokine. IL1B processing and secretion are temporarily associated.</text>
</comment>
<dbReference type="GO" id="GO:0050830">
    <property type="term" value="P:defense response to Gram-positive bacterium"/>
    <property type="evidence" value="ECO:0007669"/>
    <property type="project" value="Ensembl"/>
</dbReference>
<dbReference type="GO" id="GO:2000556">
    <property type="term" value="P:positive regulation of T-helper 1 cell cytokine production"/>
    <property type="evidence" value="ECO:0007669"/>
    <property type="project" value="Ensembl"/>
</dbReference>
<dbReference type="PRINTS" id="PR01357">
    <property type="entry name" value="INTRLEUKN1AB"/>
</dbReference>
<dbReference type="Ensembl" id="ENSSVLT00005008524.1">
    <property type="protein sequence ID" value="ENSSVLP00005007642.1"/>
    <property type="gene ID" value="ENSSVLG00005006237.1"/>
</dbReference>
<keyword evidence="15" id="KW-1185">Reference proteome</keyword>
<dbReference type="GO" id="GO:0060252">
    <property type="term" value="P:positive regulation of glial cell proliferation"/>
    <property type="evidence" value="ECO:0007669"/>
    <property type="project" value="Ensembl"/>
</dbReference>
<dbReference type="GO" id="GO:0034116">
    <property type="term" value="P:positive regulation of heterotypic cell-cell adhesion"/>
    <property type="evidence" value="ECO:0007669"/>
    <property type="project" value="Ensembl"/>
</dbReference>
<dbReference type="GO" id="GO:0009743">
    <property type="term" value="P:response to carbohydrate"/>
    <property type="evidence" value="ECO:0007669"/>
    <property type="project" value="Ensembl"/>
</dbReference>
<dbReference type="PRINTS" id="PR01359">
    <property type="entry name" value="INTRLEUKIN1B"/>
</dbReference>
<dbReference type="InterPro" id="IPR000975">
    <property type="entry name" value="IL-1_fam"/>
</dbReference>
<evidence type="ECO:0000256" key="2">
    <source>
        <dbReference type="ARBA" id="ARBA00004550"/>
    </source>
</evidence>
<dbReference type="GO" id="GO:0010573">
    <property type="term" value="P:vascular endothelial growth factor production"/>
    <property type="evidence" value="ECO:0007669"/>
    <property type="project" value="Ensembl"/>
</dbReference>
<dbReference type="GO" id="GO:0008285">
    <property type="term" value="P:negative regulation of cell population proliferation"/>
    <property type="evidence" value="ECO:0007669"/>
    <property type="project" value="Ensembl"/>
</dbReference>
<dbReference type="GO" id="GO:0051897">
    <property type="term" value="P:positive regulation of phosphatidylinositol 3-kinase/protein kinase B signal transduction"/>
    <property type="evidence" value="ECO:0007669"/>
    <property type="project" value="Ensembl"/>
</dbReference>
<evidence type="ECO:0000256" key="8">
    <source>
        <dbReference type="ARBA" id="ARBA00023198"/>
    </source>
</evidence>
<dbReference type="GO" id="GO:0001660">
    <property type="term" value="P:fever generation"/>
    <property type="evidence" value="ECO:0007669"/>
    <property type="project" value="UniProtKB-UniRule"/>
</dbReference>
<dbReference type="GO" id="GO:0046330">
    <property type="term" value="P:positive regulation of JNK cascade"/>
    <property type="evidence" value="ECO:0007669"/>
    <property type="project" value="Ensembl"/>
</dbReference>
<dbReference type="SMART" id="SM00125">
    <property type="entry name" value="IL1"/>
    <property type="match status" value="1"/>
</dbReference>
<dbReference type="GO" id="GO:0070487">
    <property type="term" value="P:monocyte aggregation"/>
    <property type="evidence" value="ECO:0007669"/>
    <property type="project" value="Ensembl"/>
</dbReference>
<dbReference type="GO" id="GO:0033198">
    <property type="term" value="P:response to ATP"/>
    <property type="evidence" value="ECO:0007669"/>
    <property type="project" value="Ensembl"/>
</dbReference>
<dbReference type="Pfam" id="PF02394">
    <property type="entry name" value="IL1_propep"/>
    <property type="match status" value="1"/>
</dbReference>
<name>A0A8D2CN30_SCIVU</name>
<dbReference type="GO" id="GO:0005829">
    <property type="term" value="C:cytosol"/>
    <property type="evidence" value="ECO:0007669"/>
    <property type="project" value="UniProtKB-SubCell"/>
</dbReference>
<keyword evidence="10 11" id="KW-0497">Mitogen</keyword>
<dbReference type="Gene3D" id="2.80.10.50">
    <property type="match status" value="1"/>
</dbReference>
<dbReference type="GO" id="GO:0032743">
    <property type="term" value="P:positive regulation of interleukin-2 production"/>
    <property type="evidence" value="ECO:0007669"/>
    <property type="project" value="Ensembl"/>
</dbReference>
<gene>
    <name evidence="12 14" type="primary">IL1B</name>
</gene>
<dbReference type="GO" id="GO:0010718">
    <property type="term" value="P:positive regulation of epithelial to mesenchymal transition"/>
    <property type="evidence" value="ECO:0007669"/>
    <property type="project" value="Ensembl"/>
</dbReference>
<evidence type="ECO:0000256" key="12">
    <source>
        <dbReference type="RuleBase" id="RU364119"/>
    </source>
</evidence>
<dbReference type="GO" id="GO:2001240">
    <property type="term" value="P:negative regulation of extrinsic apoptotic signaling pathway in absence of ligand"/>
    <property type="evidence" value="ECO:0007669"/>
    <property type="project" value="Ensembl"/>
</dbReference>
<dbReference type="GO" id="GO:0032725">
    <property type="term" value="P:positive regulation of granulocyte macrophage colony-stimulating factor production"/>
    <property type="evidence" value="ECO:0007669"/>
    <property type="project" value="Ensembl"/>
</dbReference>
<proteinExistence type="inferred from homology"/>
<dbReference type="OrthoDB" id="9449069at2759"/>
<dbReference type="GO" id="GO:0030593">
    <property type="term" value="P:neutrophil chemotaxis"/>
    <property type="evidence" value="ECO:0007669"/>
    <property type="project" value="Ensembl"/>
</dbReference>
<keyword evidence="6 11" id="KW-0964">Secreted</keyword>
<dbReference type="GO" id="GO:0005764">
    <property type="term" value="C:lysosome"/>
    <property type="evidence" value="ECO:0007669"/>
    <property type="project" value="UniProtKB-SubCell"/>
</dbReference>
<dbReference type="GO" id="GO:1903140">
    <property type="term" value="P:regulation of establishment of endothelial barrier"/>
    <property type="evidence" value="ECO:0007669"/>
    <property type="project" value="Ensembl"/>
</dbReference>
<dbReference type="GO" id="GO:0071260">
    <property type="term" value="P:cellular response to mechanical stimulus"/>
    <property type="evidence" value="ECO:0007669"/>
    <property type="project" value="Ensembl"/>
</dbReference>
<evidence type="ECO:0000256" key="9">
    <source>
        <dbReference type="ARBA" id="ARBA00023228"/>
    </source>
</evidence>
<keyword evidence="8 11" id="KW-0395">Inflammatory response</keyword>
<organism evidence="14 15">
    <name type="scientific">Sciurus vulgaris</name>
    <name type="common">Eurasian red squirrel</name>
    <dbReference type="NCBI Taxonomy" id="55149"/>
    <lineage>
        <taxon>Eukaryota</taxon>
        <taxon>Metazoa</taxon>
        <taxon>Chordata</taxon>
        <taxon>Craniata</taxon>
        <taxon>Vertebrata</taxon>
        <taxon>Euteleostomi</taxon>
        <taxon>Mammalia</taxon>
        <taxon>Eutheria</taxon>
        <taxon>Euarchontoglires</taxon>
        <taxon>Glires</taxon>
        <taxon>Rodentia</taxon>
        <taxon>Sciuromorpha</taxon>
        <taxon>Sciuridae</taxon>
        <taxon>Sciurinae</taxon>
        <taxon>Sciurini</taxon>
        <taxon>Sciurus</taxon>
    </lineage>
</organism>
<dbReference type="GO" id="GO:0050805">
    <property type="term" value="P:negative regulation of synaptic transmission"/>
    <property type="evidence" value="ECO:0007669"/>
    <property type="project" value="Ensembl"/>
</dbReference>
<dbReference type="GO" id="GO:0045766">
    <property type="term" value="P:positive regulation of angiogenesis"/>
    <property type="evidence" value="ECO:0007669"/>
    <property type="project" value="Ensembl"/>
</dbReference>
<evidence type="ECO:0000256" key="1">
    <source>
        <dbReference type="ARBA" id="ARBA00004371"/>
    </source>
</evidence>
<dbReference type="CDD" id="cd23296">
    <property type="entry name" value="beta-trefoil_IL1B"/>
    <property type="match status" value="1"/>
</dbReference>
<dbReference type="GO" id="GO:0019904">
    <property type="term" value="F:protein domain specific binding"/>
    <property type="evidence" value="ECO:0007669"/>
    <property type="project" value="Ensembl"/>
</dbReference>
<dbReference type="GO" id="GO:0070498">
    <property type="term" value="P:interleukin-1-mediated signaling pathway"/>
    <property type="evidence" value="ECO:0007669"/>
    <property type="project" value="Ensembl"/>
</dbReference>
<dbReference type="FunFam" id="2.80.10.50:FF:000027">
    <property type="entry name" value="Interleukin-1 beta"/>
    <property type="match status" value="1"/>
</dbReference>
<evidence type="ECO:0000256" key="3">
    <source>
        <dbReference type="ARBA" id="ARBA00010448"/>
    </source>
</evidence>
<dbReference type="GO" id="GO:0035234">
    <property type="term" value="P:ectopic germ cell programmed cell death"/>
    <property type="evidence" value="ECO:0007669"/>
    <property type="project" value="Ensembl"/>
</dbReference>
<dbReference type="GO" id="GO:0032308">
    <property type="term" value="P:positive regulation of prostaglandin secretion"/>
    <property type="evidence" value="ECO:0007669"/>
    <property type="project" value="Ensembl"/>
</dbReference>
<evidence type="ECO:0000256" key="7">
    <source>
        <dbReference type="ARBA" id="ARBA00022620"/>
    </source>
</evidence>
<dbReference type="GO" id="GO:1901224">
    <property type="term" value="P:positive regulation of non-canonical NF-kappaB signal transduction"/>
    <property type="evidence" value="ECO:0007669"/>
    <property type="project" value="Ensembl"/>
</dbReference>
<dbReference type="GO" id="GO:0010575">
    <property type="term" value="P:positive regulation of vascular endothelial growth factor production"/>
    <property type="evidence" value="ECO:0007669"/>
    <property type="project" value="Ensembl"/>
</dbReference>
<dbReference type="GO" id="GO:0048143">
    <property type="term" value="P:astrocyte activation"/>
    <property type="evidence" value="ECO:0007669"/>
    <property type="project" value="Ensembl"/>
</dbReference>
<keyword evidence="9 12" id="KW-0458">Lysosome</keyword>
<dbReference type="AlphaFoldDB" id="A0A8D2CN30"/>
<dbReference type="GO" id="GO:0071639">
    <property type="term" value="P:positive regulation of monocyte chemotactic protein-1 production"/>
    <property type="evidence" value="ECO:0007669"/>
    <property type="project" value="Ensembl"/>
</dbReference>
<evidence type="ECO:0000256" key="4">
    <source>
        <dbReference type="ARBA" id="ARBA00022490"/>
    </source>
</evidence>
<reference evidence="14" key="1">
    <citation type="submission" date="2025-08" db="UniProtKB">
        <authorList>
            <consortium name="Ensembl"/>
        </authorList>
    </citation>
    <scope>IDENTIFICATION</scope>
</reference>
<sequence>MAAVPELASEMAAYHSDENSLFFEVDGPEHRKYDLQDLLLGSVEEGIQLQISHPHPDKSFRQAVSLIVAVEKLQKGSCPQAFQGQDLHTCLSFLFEEEPIPCDPWDDEDFVCDAAVRSLNCRLRDIQQKCLVLSDPCELKALHLNGPNLSQQVVFSMSFVQGAESNNKTPVALGLKGKNLYLSCVKKEDKPTLQLESVDPRHYPKKKMEPRFIFNKIEIKDKVEFESAEFPNWYISTSQAEHMPVFLANSGGQDIMDFTMEFLSS</sequence>
<dbReference type="Proteomes" id="UP000694564">
    <property type="component" value="Chromosome 14"/>
</dbReference>
<dbReference type="PRINTS" id="PR00264">
    <property type="entry name" value="INTERLEUKIN1"/>
</dbReference>